<dbReference type="EMBL" id="CP001998">
    <property type="protein sequence ID" value="ADE55940.1"/>
    <property type="molecule type" value="Genomic_DNA"/>
</dbReference>
<proteinExistence type="predicted"/>
<dbReference type="STRING" id="583355.Caka_2927"/>
<dbReference type="GO" id="GO:0016787">
    <property type="term" value="F:hydrolase activity"/>
    <property type="evidence" value="ECO:0007669"/>
    <property type="project" value="InterPro"/>
</dbReference>
<dbReference type="Pfam" id="PF06439">
    <property type="entry name" value="3keto-disac_hyd"/>
    <property type="match status" value="2"/>
</dbReference>
<evidence type="ECO:0000313" key="3">
    <source>
        <dbReference type="Proteomes" id="UP000000925"/>
    </source>
</evidence>
<dbReference type="KEGG" id="caa:Caka_2927"/>
<dbReference type="OrthoDB" id="176168at2"/>
<evidence type="ECO:0000313" key="2">
    <source>
        <dbReference type="EMBL" id="ADE55940.1"/>
    </source>
</evidence>
<reference evidence="2 3" key="1">
    <citation type="journal article" date="2010" name="Stand. Genomic Sci.">
        <title>Complete genome sequence of Coraliomargarita akajimensis type strain (04OKA010-24).</title>
        <authorList>
            <person name="Mavromatis K."/>
            <person name="Abt B."/>
            <person name="Brambilla E."/>
            <person name="Lapidus A."/>
            <person name="Copeland A."/>
            <person name="Deshpande S."/>
            <person name="Nolan M."/>
            <person name="Lucas S."/>
            <person name="Tice H."/>
            <person name="Cheng J.F."/>
            <person name="Han C."/>
            <person name="Detter J.C."/>
            <person name="Woyke T."/>
            <person name="Goodwin L."/>
            <person name="Pitluck S."/>
            <person name="Held B."/>
            <person name="Brettin T."/>
            <person name="Tapia R."/>
            <person name="Ivanova N."/>
            <person name="Mikhailova N."/>
            <person name="Pati A."/>
            <person name="Liolios K."/>
            <person name="Chen A."/>
            <person name="Palaniappan K."/>
            <person name="Land M."/>
            <person name="Hauser L."/>
            <person name="Chang Y.J."/>
            <person name="Jeffries C.D."/>
            <person name="Rohde M."/>
            <person name="Goker M."/>
            <person name="Bristow J."/>
            <person name="Eisen J.A."/>
            <person name="Markowitz V."/>
            <person name="Hugenholtz P."/>
            <person name="Klenk H.P."/>
            <person name="Kyrpides N.C."/>
        </authorList>
    </citation>
    <scope>NUCLEOTIDE SEQUENCE [LARGE SCALE GENOMIC DNA]</scope>
    <source>
        <strain evidence="3">DSM 45221 / IAM 15411 / JCM 23193 / KCTC 12865</strain>
    </source>
</reference>
<sequence length="444" mass="50112">MMDYKTAFIAFLAGSSLLFGNQISEDQQVYIKKYEKQKNIIPPAEALINTDQEPDLTEGFVSLYNGKDLEGWTPRGGACTFEARGEVIVGTCVQGSPSTYLSTDKDYGDFIFTAELNWVVDGNSGIMFRAQSQAKPDKEFEHVFGPQCEMEGFRPNSGQMRGWSGGIYGQGYAAWIYPLWLDAHKEARAALKQGWNRITIQAIGDTVKTWVNGVPAANWNDSKFTKGFIGLQVHSGHQGEIHFRNLKIKELTEPQFEDLFATGDFSNWTNPKGGPVGKGWSIENGIVHRGAQAWGLNTKKQYKDFELRFDWKISEAGNSGVKYRAYGGLGLEYQILDDAKHNDRHKPNHRAGSLYELVAAPDDKPLKPAGQWNHGRIIANGNHLEHWLNGVKVVEIEYGSEDWQQRFSQSKYKQHKGFGSWTGSIHLQDHNDEVWFKNVQIREL</sequence>
<dbReference type="AlphaFoldDB" id="D5ER96"/>
<dbReference type="eggNOG" id="COG2133">
    <property type="taxonomic scope" value="Bacteria"/>
</dbReference>
<dbReference type="Proteomes" id="UP000000925">
    <property type="component" value="Chromosome"/>
</dbReference>
<gene>
    <name evidence="2" type="ordered locus">Caka_2927</name>
</gene>
<evidence type="ECO:0000259" key="1">
    <source>
        <dbReference type="Pfam" id="PF06439"/>
    </source>
</evidence>
<dbReference type="InterPro" id="IPR010496">
    <property type="entry name" value="AL/BT2_dom"/>
</dbReference>
<feature type="domain" description="3-keto-alpha-glucoside-1,2-lyase/3-keto-2-hydroxy-glucal hydratase" evidence="1">
    <location>
        <begin position="59"/>
        <end position="249"/>
    </location>
</feature>
<organism evidence="2 3">
    <name type="scientific">Coraliomargarita akajimensis (strain DSM 45221 / IAM 15411 / JCM 23193 / KCTC 12865 / 04OKA010-24)</name>
    <dbReference type="NCBI Taxonomy" id="583355"/>
    <lineage>
        <taxon>Bacteria</taxon>
        <taxon>Pseudomonadati</taxon>
        <taxon>Verrucomicrobiota</taxon>
        <taxon>Opitutia</taxon>
        <taxon>Puniceicoccales</taxon>
        <taxon>Coraliomargaritaceae</taxon>
        <taxon>Coraliomargarita</taxon>
    </lineage>
</organism>
<protein>
    <recommendedName>
        <fullName evidence="1">3-keto-alpha-glucoside-1,2-lyase/3-keto-2-hydroxy-glucal hydratase domain-containing protein</fullName>
    </recommendedName>
</protein>
<accession>D5ER96</accession>
<dbReference type="Gene3D" id="2.60.120.560">
    <property type="entry name" value="Exo-inulinase, domain 1"/>
    <property type="match status" value="2"/>
</dbReference>
<keyword evidence="3" id="KW-1185">Reference proteome</keyword>
<name>D5ER96_CORAD</name>
<dbReference type="HOGENOM" id="CLU_050017_0_0_0"/>
<dbReference type="eggNOG" id="COG3119">
    <property type="taxonomic scope" value="Bacteria"/>
</dbReference>
<feature type="domain" description="3-keto-alpha-glucoside-1,2-lyase/3-keto-2-hydroxy-glucal hydratase" evidence="1">
    <location>
        <begin position="256"/>
        <end position="442"/>
    </location>
</feature>